<name>A0AAE3EVA4_9FLAO</name>
<dbReference type="Gene3D" id="1.20.1260.10">
    <property type="match status" value="1"/>
</dbReference>
<dbReference type="PIRSF" id="PIRSF029477">
    <property type="entry name" value="UCP029477"/>
    <property type="match status" value="1"/>
</dbReference>
<dbReference type="InterPro" id="IPR009078">
    <property type="entry name" value="Ferritin-like_SF"/>
</dbReference>
<dbReference type="InterPro" id="IPR019052">
    <property type="entry name" value="DUF2383"/>
</dbReference>
<dbReference type="SUPFAM" id="SSF47240">
    <property type="entry name" value="Ferritin-like"/>
    <property type="match status" value="1"/>
</dbReference>
<dbReference type="Proteomes" id="UP001200642">
    <property type="component" value="Unassembled WGS sequence"/>
</dbReference>
<dbReference type="InterPro" id="IPR016920">
    <property type="entry name" value="UCP029477"/>
</dbReference>
<dbReference type="InterPro" id="IPR011971">
    <property type="entry name" value="CHP02284"/>
</dbReference>
<sequence length="149" mass="16563">MSTYREEIGEKLNALLEKTYDAEKGYKKAAEKAKQANLKAFFERKSKQRNVFGHDLKSELVSYGQEPDKGGSATGSMHRAWMDVKALFSGDNDESMLEAAITGENAAVNEYKDVLQEVNLPPSTTTLLTQQMGKIKNDLSVIKNLEDLA</sequence>
<dbReference type="AlphaFoldDB" id="A0AAE3EVA4"/>
<evidence type="ECO:0000313" key="2">
    <source>
        <dbReference type="EMBL" id="MCG2460311.1"/>
    </source>
</evidence>
<reference evidence="2" key="1">
    <citation type="submission" date="2023-02" db="EMBL/GenBank/DDBJ databases">
        <title>Genome of Flavobacteriaceae gen. nov. sp. strain F89.</title>
        <authorList>
            <person name="Wang Y."/>
        </authorList>
    </citation>
    <scope>NUCLEOTIDE SEQUENCE</scope>
    <source>
        <strain evidence="2">F89</strain>
    </source>
</reference>
<evidence type="ECO:0000313" key="3">
    <source>
        <dbReference type="Proteomes" id="UP001200642"/>
    </source>
</evidence>
<organism evidence="2 3">
    <name type="scientific">Cerina litoralis</name>
    <dbReference type="NCBI Taxonomy" id="2874477"/>
    <lineage>
        <taxon>Bacteria</taxon>
        <taxon>Pseudomonadati</taxon>
        <taxon>Bacteroidota</taxon>
        <taxon>Flavobacteriia</taxon>
        <taxon>Flavobacteriales</taxon>
        <taxon>Flavobacteriaceae</taxon>
        <taxon>Cerina</taxon>
    </lineage>
</organism>
<dbReference type="NCBIfam" id="TIGR02284">
    <property type="entry name" value="PA2169 family four-helix-bundle protein"/>
    <property type="match status" value="1"/>
</dbReference>
<dbReference type="EMBL" id="JAIRBC010000007">
    <property type="protein sequence ID" value="MCG2460311.1"/>
    <property type="molecule type" value="Genomic_DNA"/>
</dbReference>
<comment type="caution">
    <text evidence="2">The sequence shown here is derived from an EMBL/GenBank/DDBJ whole genome shotgun (WGS) entry which is preliminary data.</text>
</comment>
<accession>A0AAE3EVA4</accession>
<dbReference type="RefSeq" id="WP_317901455.1">
    <property type="nucleotide sequence ID" value="NZ_JAIRBC010000007.1"/>
</dbReference>
<evidence type="ECO:0000259" key="1">
    <source>
        <dbReference type="Pfam" id="PF09537"/>
    </source>
</evidence>
<feature type="domain" description="DUF2383" evidence="1">
    <location>
        <begin position="9"/>
        <end position="116"/>
    </location>
</feature>
<gene>
    <name evidence="2" type="ORF">K8352_06095</name>
</gene>
<dbReference type="InterPro" id="IPR012347">
    <property type="entry name" value="Ferritin-like"/>
</dbReference>
<proteinExistence type="predicted"/>
<keyword evidence="3" id="KW-1185">Reference proteome</keyword>
<dbReference type="Pfam" id="PF09537">
    <property type="entry name" value="DUF2383"/>
    <property type="match status" value="1"/>
</dbReference>
<protein>
    <submittedName>
        <fullName evidence="2">PA2169 family four-helix-bundle protein</fullName>
    </submittedName>
</protein>